<evidence type="ECO:0000259" key="3">
    <source>
        <dbReference type="PROSITE" id="PS51186"/>
    </source>
</evidence>
<dbReference type="InterPro" id="IPR000182">
    <property type="entry name" value="GNAT_dom"/>
</dbReference>
<sequence length="175" mass="19481">MSDRDCHCLSRAIQAMSETTVEIRAATMDDLDQLVVQWIDLAAGQREYGSHLRTESNRTRISELFARRIAQDEARIARSGDRIVGFVTFTMAGSTFAKSSTRGVIQNLYVVPEARGEGVGTQLLDVAERVLAEDGADAIALEAMADNDMARQFYRDRGYQPHRVTFEKSVESDTS</sequence>
<dbReference type="CDD" id="cd04301">
    <property type="entry name" value="NAT_SF"/>
    <property type="match status" value="1"/>
</dbReference>
<keyword evidence="2" id="KW-0012">Acyltransferase</keyword>
<dbReference type="Gene3D" id="3.40.630.30">
    <property type="match status" value="1"/>
</dbReference>
<dbReference type="Pfam" id="PF00583">
    <property type="entry name" value="Acetyltransf_1"/>
    <property type="match status" value="1"/>
</dbReference>
<dbReference type="Proteomes" id="UP000663292">
    <property type="component" value="Chromosome"/>
</dbReference>
<evidence type="ECO:0000313" key="4">
    <source>
        <dbReference type="EMBL" id="QSG15300.1"/>
    </source>
</evidence>
<organism evidence="4 5">
    <name type="scientific">Halapricum desulfuricans</name>
    <dbReference type="NCBI Taxonomy" id="2841257"/>
    <lineage>
        <taxon>Archaea</taxon>
        <taxon>Methanobacteriati</taxon>
        <taxon>Methanobacteriota</taxon>
        <taxon>Stenosarchaea group</taxon>
        <taxon>Halobacteria</taxon>
        <taxon>Halobacteriales</taxon>
        <taxon>Haloarculaceae</taxon>
        <taxon>Halapricum</taxon>
    </lineage>
</organism>
<accession>A0A897NLD6</accession>
<dbReference type="SUPFAM" id="SSF55729">
    <property type="entry name" value="Acyl-CoA N-acyltransferases (Nat)"/>
    <property type="match status" value="1"/>
</dbReference>
<proteinExistence type="predicted"/>
<dbReference type="InterPro" id="IPR016181">
    <property type="entry name" value="Acyl_CoA_acyltransferase"/>
</dbReference>
<feature type="domain" description="N-acetyltransferase" evidence="3">
    <location>
        <begin position="21"/>
        <end position="175"/>
    </location>
</feature>
<dbReference type="PANTHER" id="PTHR43877">
    <property type="entry name" value="AMINOALKYLPHOSPHONATE N-ACETYLTRANSFERASE-RELATED-RELATED"/>
    <property type="match status" value="1"/>
</dbReference>
<name>A0A897NLD6_9EURY</name>
<gene>
    <name evidence="4" type="primary">wecD5</name>
    <name evidence="4" type="ORF">HSEST_1779</name>
</gene>
<dbReference type="AlphaFoldDB" id="A0A897NLD6"/>
<evidence type="ECO:0000256" key="2">
    <source>
        <dbReference type="ARBA" id="ARBA00023315"/>
    </source>
</evidence>
<dbReference type="PROSITE" id="PS51186">
    <property type="entry name" value="GNAT"/>
    <property type="match status" value="1"/>
</dbReference>
<keyword evidence="5" id="KW-1185">Reference proteome</keyword>
<keyword evidence="1 4" id="KW-0808">Transferase</keyword>
<reference evidence="4 5" key="1">
    <citation type="submission" date="2020-11" db="EMBL/GenBank/DDBJ databases">
        <title>Carbohydrate-dependent, anaerobic sulfur respiration: A novel catabolism in halophilic archaea.</title>
        <authorList>
            <person name="Sorokin D.Y."/>
            <person name="Messina E."/>
            <person name="Smedile F."/>
            <person name="La Cono V."/>
            <person name="Hallsworth J.E."/>
            <person name="Yakimov M.M."/>
        </authorList>
    </citation>
    <scope>NUCLEOTIDE SEQUENCE [LARGE SCALE GENOMIC DNA]</scope>
    <source>
        <strain evidence="4 5">HSR-Est</strain>
    </source>
</reference>
<dbReference type="EMBL" id="CP064791">
    <property type="protein sequence ID" value="QSG15300.1"/>
    <property type="molecule type" value="Genomic_DNA"/>
</dbReference>
<dbReference type="InterPro" id="IPR050832">
    <property type="entry name" value="Bact_Acetyltransf"/>
</dbReference>
<dbReference type="GO" id="GO:0016747">
    <property type="term" value="F:acyltransferase activity, transferring groups other than amino-acyl groups"/>
    <property type="evidence" value="ECO:0007669"/>
    <property type="project" value="InterPro"/>
</dbReference>
<evidence type="ECO:0000256" key="1">
    <source>
        <dbReference type="ARBA" id="ARBA00022679"/>
    </source>
</evidence>
<evidence type="ECO:0000313" key="5">
    <source>
        <dbReference type="Proteomes" id="UP000663292"/>
    </source>
</evidence>
<protein>
    <submittedName>
        <fullName evidence="4">Acetyltransferase (GNAT) family</fullName>
    </submittedName>
</protein>